<feature type="compositionally biased region" description="Polar residues" evidence="1">
    <location>
        <begin position="312"/>
        <end position="322"/>
    </location>
</feature>
<organism evidence="2 3">
    <name type="scientific">Plenodomus tracheiphilus IPT5</name>
    <dbReference type="NCBI Taxonomy" id="1408161"/>
    <lineage>
        <taxon>Eukaryota</taxon>
        <taxon>Fungi</taxon>
        <taxon>Dikarya</taxon>
        <taxon>Ascomycota</taxon>
        <taxon>Pezizomycotina</taxon>
        <taxon>Dothideomycetes</taxon>
        <taxon>Pleosporomycetidae</taxon>
        <taxon>Pleosporales</taxon>
        <taxon>Pleosporineae</taxon>
        <taxon>Leptosphaeriaceae</taxon>
        <taxon>Plenodomus</taxon>
    </lineage>
</organism>
<proteinExistence type="predicted"/>
<feature type="region of interest" description="Disordered" evidence="1">
    <location>
        <begin position="366"/>
        <end position="421"/>
    </location>
</feature>
<gene>
    <name evidence="2" type="ORF">T440DRAFT_192563</name>
</gene>
<reference evidence="2" key="1">
    <citation type="submission" date="2020-01" db="EMBL/GenBank/DDBJ databases">
        <authorList>
            <consortium name="DOE Joint Genome Institute"/>
            <person name="Haridas S."/>
            <person name="Albert R."/>
            <person name="Binder M."/>
            <person name="Bloem J."/>
            <person name="Labutti K."/>
            <person name="Salamov A."/>
            <person name="Andreopoulos B."/>
            <person name="Baker S.E."/>
            <person name="Barry K."/>
            <person name="Bills G."/>
            <person name="Bluhm B.H."/>
            <person name="Cannon C."/>
            <person name="Castanera R."/>
            <person name="Culley D.E."/>
            <person name="Daum C."/>
            <person name="Ezra D."/>
            <person name="Gonzalez J.B."/>
            <person name="Henrissat B."/>
            <person name="Kuo A."/>
            <person name="Liang C."/>
            <person name="Lipzen A."/>
            <person name="Lutzoni F."/>
            <person name="Magnuson J."/>
            <person name="Mondo S."/>
            <person name="Nolan M."/>
            <person name="Ohm R."/>
            <person name="Pangilinan J."/>
            <person name="Park H.-J."/>
            <person name="Ramirez L."/>
            <person name="Alfaro M."/>
            <person name="Sun H."/>
            <person name="Tritt A."/>
            <person name="Yoshinaga Y."/>
            <person name="Zwiers L.-H."/>
            <person name="Turgeon B.G."/>
            <person name="Goodwin S.B."/>
            <person name="Spatafora J.W."/>
            <person name="Crous P.W."/>
            <person name="Grigoriev I.V."/>
        </authorList>
    </citation>
    <scope>NUCLEOTIDE SEQUENCE</scope>
    <source>
        <strain evidence="2">IPT5</strain>
    </source>
</reference>
<feature type="compositionally biased region" description="Low complexity" evidence="1">
    <location>
        <begin position="366"/>
        <end position="377"/>
    </location>
</feature>
<dbReference type="EMBL" id="MU006325">
    <property type="protein sequence ID" value="KAF2847479.1"/>
    <property type="molecule type" value="Genomic_DNA"/>
</dbReference>
<feature type="compositionally biased region" description="Basic residues" evidence="1">
    <location>
        <begin position="172"/>
        <end position="182"/>
    </location>
</feature>
<feature type="compositionally biased region" description="Polar residues" evidence="1">
    <location>
        <begin position="191"/>
        <end position="206"/>
    </location>
</feature>
<dbReference type="Proteomes" id="UP000799423">
    <property type="component" value="Unassembled WGS sequence"/>
</dbReference>
<feature type="compositionally biased region" description="Polar residues" evidence="1">
    <location>
        <begin position="102"/>
        <end position="116"/>
    </location>
</feature>
<feature type="region of interest" description="Disordered" evidence="1">
    <location>
        <begin position="96"/>
        <end position="211"/>
    </location>
</feature>
<sequence>MTPIMDVLAKYGFRETLRLLVSSDTSMKEQPTRPKLRFVYARQRRKSGRKGDIRVYRVLHETEDAHRRRRTYVNIEQESGHNGNDLCEGFVGIRQPLDRRQGMSTRSKRQTQAQNRTDPDATTLPSQRTGTDATRHRTYDRLRRNRRMCSNIISTSDPQQQKVKPSLERTDKRRQKKTRKAVSMKDDRSDVQSIPNGESPGSSSVPTDLDKTRKVLDKRSIRFVDQVTSEVEELSPLLDPPASPFQQPKLTTQQSAALIFGRVTDLAHPHTSVPMQHNGTYARSDLSGGRSTAAEDDAGLAATSGAEPVVGSQVSALQSPSDLTFGENDEHEGSPPTMSKLTFSSPGGELPVSSEILRRVTRLDLSGSPCSSAFGSSRRPNSPPAAVSVSKMSRDLLSSTRPSRPIGNVGLETPPYTPSKT</sequence>
<evidence type="ECO:0000256" key="1">
    <source>
        <dbReference type="SAM" id="MobiDB-lite"/>
    </source>
</evidence>
<evidence type="ECO:0000313" key="2">
    <source>
        <dbReference type="EMBL" id="KAF2847479.1"/>
    </source>
</evidence>
<dbReference type="AlphaFoldDB" id="A0A6A7AZG9"/>
<name>A0A6A7AZG9_9PLEO</name>
<feature type="compositionally biased region" description="Polar residues" evidence="1">
    <location>
        <begin position="336"/>
        <end position="345"/>
    </location>
</feature>
<accession>A0A6A7AZG9</accession>
<evidence type="ECO:0000313" key="3">
    <source>
        <dbReference type="Proteomes" id="UP000799423"/>
    </source>
</evidence>
<feature type="region of interest" description="Disordered" evidence="1">
    <location>
        <begin position="271"/>
        <end position="352"/>
    </location>
</feature>
<feature type="compositionally biased region" description="Polar residues" evidence="1">
    <location>
        <begin position="123"/>
        <end position="132"/>
    </location>
</feature>
<feature type="compositionally biased region" description="Polar residues" evidence="1">
    <location>
        <begin position="151"/>
        <end position="163"/>
    </location>
</feature>
<dbReference type="OrthoDB" id="3685963at2759"/>
<keyword evidence="3" id="KW-1185">Reference proteome</keyword>
<feature type="compositionally biased region" description="Basic and acidic residues" evidence="1">
    <location>
        <begin position="133"/>
        <end position="142"/>
    </location>
</feature>
<protein>
    <submittedName>
        <fullName evidence="2">Uncharacterized protein</fullName>
    </submittedName>
</protein>